<dbReference type="AlphaFoldDB" id="A0A1A6A261"/>
<name>A0A1A6A261_9TREE</name>
<evidence type="ECO:0000313" key="1">
    <source>
        <dbReference type="EMBL" id="OBR84150.1"/>
    </source>
</evidence>
<organism evidence="1">
    <name type="scientific">Kwoniella dejecticola CBS 10117</name>
    <dbReference type="NCBI Taxonomy" id="1296121"/>
    <lineage>
        <taxon>Eukaryota</taxon>
        <taxon>Fungi</taxon>
        <taxon>Dikarya</taxon>
        <taxon>Basidiomycota</taxon>
        <taxon>Agaricomycotina</taxon>
        <taxon>Tremellomycetes</taxon>
        <taxon>Tremellales</taxon>
        <taxon>Cryptococcaceae</taxon>
        <taxon>Kwoniella</taxon>
    </lineage>
</organism>
<dbReference type="EMBL" id="KI894032">
    <property type="protein sequence ID" value="OBR84150.1"/>
    <property type="molecule type" value="Genomic_DNA"/>
</dbReference>
<protein>
    <submittedName>
        <fullName evidence="1">Uncharacterized protein</fullName>
    </submittedName>
</protein>
<reference evidence="1" key="1">
    <citation type="submission" date="2013-07" db="EMBL/GenBank/DDBJ databases">
        <title>The Genome Sequence of Cryptococcus dejecticola CBS10117.</title>
        <authorList>
            <consortium name="The Broad Institute Genome Sequencing Platform"/>
            <person name="Cuomo C."/>
            <person name="Litvintseva A."/>
            <person name="Chen Y."/>
            <person name="Heitman J."/>
            <person name="Sun S."/>
            <person name="Springer D."/>
            <person name="Dromer F."/>
            <person name="Young S.K."/>
            <person name="Zeng Q."/>
            <person name="Gargeya S."/>
            <person name="Fitzgerald M."/>
            <person name="Abouelleil A."/>
            <person name="Alvarado L."/>
            <person name="Berlin A.M."/>
            <person name="Chapman S.B."/>
            <person name="Dewar J."/>
            <person name="Goldberg J."/>
            <person name="Griggs A."/>
            <person name="Gujja S."/>
            <person name="Hansen M."/>
            <person name="Howarth C."/>
            <person name="Imamovic A."/>
            <person name="Larimer J."/>
            <person name="McCowan C."/>
            <person name="Murphy C."/>
            <person name="Pearson M."/>
            <person name="Priest M."/>
            <person name="Roberts A."/>
            <person name="Saif S."/>
            <person name="Shea T."/>
            <person name="Sykes S."/>
            <person name="Wortman J."/>
            <person name="Nusbaum C."/>
            <person name="Birren B."/>
        </authorList>
    </citation>
    <scope>NUCLEOTIDE SEQUENCE [LARGE SCALE GENOMIC DNA]</scope>
    <source>
        <strain evidence="1">CBS 10117</strain>
    </source>
</reference>
<keyword evidence="3" id="KW-1185">Reference proteome</keyword>
<sequence>MRVRLPPSVISQIESHLCQDFHPIFTLSNGLKAPHPYPLAHGTSARIQNSDTAVVSSSSKAKRRLRPVSDPIPISAGYLLRKSISTTNPDAPRSHLASAHHLLTSEKYIRSSVSSCLKRQTTYSRLIHGFLDHPHGLKAIRTLIERSLKEKIPISIPTLTSVLHSTLRSDDIHDRISIINTILPVLPEQVDVPLLDVLLRVIIRDINPEPSVIEKMISECLSISDQKRTNEGLSGQGILRGKEDWPLEVWDLMFTSYYQRGDIKGSLILLDEYKQSIDDTLKLFSTCPDRSISTNGDVELSQADGTATAASVSKVYTTIMNTWRRTSQVSKKGSKLPRNLAQDLITTLGEEHRPSLGFLNSWMKAENLAGDNKAAKSIWELINNYPDEVVGADARKTKKAVELPNADSWLALFQLYLNTAATASPTLHNSKDEPRSDLPPLQNSIQRLLDQTYKHPSSIEMTDLLFNTILKCTLQSVQHLSFTLSLVTQMEKYRISPDRKMVDLISSEIMCIIRTLPQQEQVRLGMDLSGRGKDTANYTTQRLKRKRMGLNLLEWDLVSEALHRIRQGNEGREDVIWLPLSMPIARLRQNQNQNQNQNLNHGDSQPTSSIFANQLEKEGKNQDTPQMTLPEKILPSLIILLERLIGSLDSRKERQHLPQ</sequence>
<dbReference type="VEuPathDB" id="FungiDB:I303_05007"/>
<dbReference type="Proteomes" id="UP000078595">
    <property type="component" value="Chromosome 6"/>
</dbReference>
<dbReference type="GeneID" id="28968706"/>
<dbReference type="KEGG" id="kdj:28968706"/>
<evidence type="ECO:0000313" key="2">
    <source>
        <dbReference type="EMBL" id="WWC62952.1"/>
    </source>
</evidence>
<dbReference type="OrthoDB" id="2574792at2759"/>
<dbReference type="EMBL" id="CP144535">
    <property type="protein sequence ID" value="WWC62952.1"/>
    <property type="molecule type" value="Genomic_DNA"/>
</dbReference>
<reference evidence="2" key="2">
    <citation type="submission" date="2013-07" db="EMBL/GenBank/DDBJ databases">
        <authorList>
            <consortium name="The Broad Institute Genome Sequencing Platform"/>
            <person name="Cuomo C."/>
            <person name="Litvintseva A."/>
            <person name="Chen Y."/>
            <person name="Heitman J."/>
            <person name="Sun S."/>
            <person name="Springer D."/>
            <person name="Dromer F."/>
            <person name="Young S.K."/>
            <person name="Zeng Q."/>
            <person name="Gargeya S."/>
            <person name="Fitzgerald M."/>
            <person name="Abouelleil A."/>
            <person name="Alvarado L."/>
            <person name="Berlin A.M."/>
            <person name="Chapman S.B."/>
            <person name="Dewar J."/>
            <person name="Goldberg J."/>
            <person name="Griggs A."/>
            <person name="Gujja S."/>
            <person name="Hansen M."/>
            <person name="Howarth C."/>
            <person name="Imamovic A."/>
            <person name="Larimer J."/>
            <person name="McCowan C."/>
            <person name="Murphy C."/>
            <person name="Pearson M."/>
            <person name="Priest M."/>
            <person name="Roberts A."/>
            <person name="Saif S."/>
            <person name="Shea T."/>
            <person name="Sykes S."/>
            <person name="Wortman J."/>
            <person name="Nusbaum C."/>
            <person name="Birren B."/>
        </authorList>
    </citation>
    <scope>NUCLEOTIDE SEQUENCE</scope>
    <source>
        <strain evidence="2">CBS 10117</strain>
    </source>
</reference>
<gene>
    <name evidence="1" type="ORF">I303_05007</name>
    <name evidence="2" type="ORF">I303_105550</name>
</gene>
<proteinExistence type="predicted"/>
<dbReference type="RefSeq" id="XP_018261992.1">
    <property type="nucleotide sequence ID" value="XM_018408301.1"/>
</dbReference>
<reference evidence="2" key="3">
    <citation type="submission" date="2024-02" db="EMBL/GenBank/DDBJ databases">
        <title>Comparative genomics of Cryptococcus and Kwoniella reveals pathogenesis evolution and contrasting modes of karyotype evolution via chromosome fusion or intercentromeric recombination.</title>
        <authorList>
            <person name="Coelho M.A."/>
            <person name="David-Palma M."/>
            <person name="Shea T."/>
            <person name="Bowers K."/>
            <person name="McGinley-Smith S."/>
            <person name="Mohammad A.W."/>
            <person name="Gnirke A."/>
            <person name="Yurkov A.M."/>
            <person name="Nowrousian M."/>
            <person name="Sun S."/>
            <person name="Cuomo C.A."/>
            <person name="Heitman J."/>
        </authorList>
    </citation>
    <scope>NUCLEOTIDE SEQUENCE</scope>
    <source>
        <strain evidence="2">CBS 10117</strain>
    </source>
</reference>
<accession>A0A1A6A261</accession>
<evidence type="ECO:0000313" key="3">
    <source>
        <dbReference type="Proteomes" id="UP000078595"/>
    </source>
</evidence>